<feature type="domain" description="DUF7149" evidence="11">
    <location>
        <begin position="6"/>
        <end position="242"/>
    </location>
</feature>
<evidence type="ECO:0000259" key="10">
    <source>
        <dbReference type="Pfam" id="PF12950"/>
    </source>
</evidence>
<reference evidence="13 14" key="2">
    <citation type="submission" date="2018-03" db="EMBL/GenBank/DDBJ databases">
        <title>The ancient ancestry and fast evolution of plastids.</title>
        <authorList>
            <person name="Moore K.R."/>
            <person name="Magnabosco C."/>
            <person name="Momper L."/>
            <person name="Gold D.A."/>
            <person name="Bosak T."/>
            <person name="Fournier G.P."/>
        </authorList>
    </citation>
    <scope>NUCLEOTIDE SEQUENCE [LARGE SCALE GENOMIC DNA]</scope>
    <source>
        <strain evidence="13 14">CCAP 1448/3</strain>
    </source>
</reference>
<evidence type="ECO:0000259" key="12">
    <source>
        <dbReference type="Pfam" id="PF25120"/>
    </source>
</evidence>
<dbReference type="Gene3D" id="3.40.50.150">
    <property type="entry name" value="Vaccinia Virus protein VP39"/>
    <property type="match status" value="2"/>
</dbReference>
<feature type="domain" description="Type II methyltransferase M.TaqI-like" evidence="9">
    <location>
        <begin position="629"/>
        <end position="922"/>
    </location>
</feature>
<dbReference type="InterPro" id="IPR056716">
    <property type="entry name" value="DUF7814"/>
</dbReference>
<feature type="domain" description="DUF7814" evidence="12">
    <location>
        <begin position="243"/>
        <end position="469"/>
    </location>
</feature>
<evidence type="ECO:0000313" key="14">
    <source>
        <dbReference type="Proteomes" id="UP000238762"/>
    </source>
</evidence>
<dbReference type="GO" id="GO:0009007">
    <property type="term" value="F:site-specific DNA-methyltransferase (adenine-specific) activity"/>
    <property type="evidence" value="ECO:0007669"/>
    <property type="project" value="UniProtKB-EC"/>
</dbReference>
<keyword evidence="5" id="KW-0680">Restriction system</keyword>
<evidence type="ECO:0000313" key="13">
    <source>
        <dbReference type="EMBL" id="PSB03051.1"/>
    </source>
</evidence>
<dbReference type="InterPro" id="IPR050953">
    <property type="entry name" value="N4_N6_ade-DNA_methylase"/>
</dbReference>
<gene>
    <name evidence="13" type="ORF">C7B64_10325</name>
</gene>
<keyword evidence="2" id="KW-0489">Methyltransferase</keyword>
<dbReference type="RefSeq" id="WP_106288567.1">
    <property type="nucleotide sequence ID" value="NZ_CAWNTC010000026.1"/>
</dbReference>
<dbReference type="SUPFAM" id="SSF53335">
    <property type="entry name" value="S-adenosyl-L-methionine-dependent methyltransferases"/>
    <property type="match status" value="1"/>
</dbReference>
<proteinExistence type="predicted"/>
<dbReference type="GO" id="GO:0009307">
    <property type="term" value="P:DNA restriction-modification system"/>
    <property type="evidence" value="ECO:0007669"/>
    <property type="project" value="UniProtKB-KW"/>
</dbReference>
<evidence type="ECO:0000256" key="6">
    <source>
        <dbReference type="ARBA" id="ARBA00023125"/>
    </source>
</evidence>
<dbReference type="GO" id="GO:0004519">
    <property type="term" value="F:endonuclease activity"/>
    <property type="evidence" value="ECO:0007669"/>
    <property type="project" value="UniProtKB-KW"/>
</dbReference>
<dbReference type="Pfam" id="PF07669">
    <property type="entry name" value="Eco57I"/>
    <property type="match status" value="1"/>
</dbReference>
<dbReference type="PANTHER" id="PTHR33841:SF1">
    <property type="entry name" value="DNA METHYLTRANSFERASE A"/>
    <property type="match status" value="1"/>
</dbReference>
<evidence type="ECO:0000259" key="11">
    <source>
        <dbReference type="Pfam" id="PF23653"/>
    </source>
</evidence>
<keyword evidence="14" id="KW-1185">Reference proteome</keyword>
<dbReference type="EMBL" id="PVWJ01000042">
    <property type="protein sequence ID" value="PSB03051.1"/>
    <property type="molecule type" value="Genomic_DNA"/>
</dbReference>
<keyword evidence="13" id="KW-0540">Nuclease</keyword>
<evidence type="ECO:0000256" key="4">
    <source>
        <dbReference type="ARBA" id="ARBA00022691"/>
    </source>
</evidence>
<dbReference type="Pfam" id="PF25120">
    <property type="entry name" value="DUF7814"/>
    <property type="match status" value="1"/>
</dbReference>
<dbReference type="InterPro" id="IPR029063">
    <property type="entry name" value="SAM-dependent_MTases_sf"/>
</dbReference>
<feature type="domain" description="TaqI-like C-terminal specificity" evidence="10">
    <location>
        <begin position="1044"/>
        <end position="1205"/>
    </location>
</feature>
<keyword evidence="6" id="KW-0238">DNA-binding</keyword>
<protein>
    <recommendedName>
        <fullName evidence="1">site-specific DNA-methyltransferase (adenine-specific)</fullName>
        <ecNumber evidence="1">2.1.1.72</ecNumber>
    </recommendedName>
</protein>
<evidence type="ECO:0000256" key="5">
    <source>
        <dbReference type="ARBA" id="ARBA00022747"/>
    </source>
</evidence>
<name>A0A2T1C479_9CYAN</name>
<dbReference type="PROSITE" id="PS00092">
    <property type="entry name" value="N6_MTASE"/>
    <property type="match status" value="1"/>
</dbReference>
<dbReference type="PRINTS" id="PR00507">
    <property type="entry name" value="N12N6MTFRASE"/>
</dbReference>
<keyword evidence="4" id="KW-0949">S-adenosyl-L-methionine</keyword>
<comment type="catalytic activity">
    <reaction evidence="7">
        <text>a 2'-deoxyadenosine in DNA + S-adenosyl-L-methionine = an N(6)-methyl-2'-deoxyadenosine in DNA + S-adenosyl-L-homocysteine + H(+)</text>
        <dbReference type="Rhea" id="RHEA:15197"/>
        <dbReference type="Rhea" id="RHEA-COMP:12418"/>
        <dbReference type="Rhea" id="RHEA-COMP:12419"/>
        <dbReference type="ChEBI" id="CHEBI:15378"/>
        <dbReference type="ChEBI" id="CHEBI:57856"/>
        <dbReference type="ChEBI" id="CHEBI:59789"/>
        <dbReference type="ChEBI" id="CHEBI:90615"/>
        <dbReference type="ChEBI" id="CHEBI:90616"/>
        <dbReference type="EC" id="2.1.1.72"/>
    </reaction>
</comment>
<keyword evidence="13" id="KW-0378">Hydrolase</keyword>
<dbReference type="Pfam" id="PF12950">
    <property type="entry name" value="TaqI_C"/>
    <property type="match status" value="1"/>
</dbReference>
<reference evidence="13 14" key="1">
    <citation type="submission" date="2018-02" db="EMBL/GenBank/DDBJ databases">
        <authorList>
            <person name="Cohen D.B."/>
            <person name="Kent A.D."/>
        </authorList>
    </citation>
    <scope>NUCLEOTIDE SEQUENCE [LARGE SCALE GENOMIC DNA]</scope>
    <source>
        <strain evidence="13 14">CCAP 1448/3</strain>
    </source>
</reference>
<keyword evidence="8" id="KW-0175">Coiled coil</keyword>
<feature type="coiled-coil region" evidence="8">
    <location>
        <begin position="765"/>
        <end position="804"/>
    </location>
</feature>
<dbReference type="AlphaFoldDB" id="A0A2T1C479"/>
<dbReference type="EC" id="2.1.1.72" evidence="1"/>
<evidence type="ECO:0000256" key="2">
    <source>
        <dbReference type="ARBA" id="ARBA00022603"/>
    </source>
</evidence>
<keyword evidence="13" id="KW-0255">Endonuclease</keyword>
<accession>A0A2T1C479</accession>
<dbReference type="GO" id="GO:0003677">
    <property type="term" value="F:DNA binding"/>
    <property type="evidence" value="ECO:0007669"/>
    <property type="project" value="UniProtKB-KW"/>
</dbReference>
<dbReference type="InterPro" id="IPR055573">
    <property type="entry name" value="DUF7149"/>
</dbReference>
<comment type="caution">
    <text evidence="13">The sequence shown here is derived from an EMBL/GenBank/DDBJ whole genome shotgun (WGS) entry which is preliminary data.</text>
</comment>
<dbReference type="OrthoDB" id="9806213at2"/>
<dbReference type="InterPro" id="IPR011639">
    <property type="entry name" value="MethylTrfase_TaqI-like_dom"/>
</dbReference>
<dbReference type="Proteomes" id="UP000238762">
    <property type="component" value="Unassembled WGS sequence"/>
</dbReference>
<dbReference type="GO" id="GO:0032259">
    <property type="term" value="P:methylation"/>
    <property type="evidence" value="ECO:0007669"/>
    <property type="project" value="UniProtKB-KW"/>
</dbReference>
<organism evidence="13 14">
    <name type="scientific">Merismopedia glauca CCAP 1448/3</name>
    <dbReference type="NCBI Taxonomy" id="1296344"/>
    <lineage>
        <taxon>Bacteria</taxon>
        <taxon>Bacillati</taxon>
        <taxon>Cyanobacteriota</taxon>
        <taxon>Cyanophyceae</taxon>
        <taxon>Synechococcales</taxon>
        <taxon>Merismopediaceae</taxon>
        <taxon>Merismopedia</taxon>
    </lineage>
</organism>
<dbReference type="PANTHER" id="PTHR33841">
    <property type="entry name" value="DNA METHYLTRANSFERASE YEEA-RELATED"/>
    <property type="match status" value="1"/>
</dbReference>
<dbReference type="InterPro" id="IPR002052">
    <property type="entry name" value="DNA_methylase_N6_adenine_CS"/>
</dbReference>
<keyword evidence="3" id="KW-0808">Transferase</keyword>
<evidence type="ECO:0000256" key="3">
    <source>
        <dbReference type="ARBA" id="ARBA00022679"/>
    </source>
</evidence>
<evidence type="ECO:0000259" key="9">
    <source>
        <dbReference type="Pfam" id="PF07669"/>
    </source>
</evidence>
<evidence type="ECO:0000256" key="8">
    <source>
        <dbReference type="SAM" id="Coils"/>
    </source>
</evidence>
<evidence type="ECO:0000256" key="7">
    <source>
        <dbReference type="ARBA" id="ARBA00047942"/>
    </source>
</evidence>
<dbReference type="InterPro" id="IPR025931">
    <property type="entry name" value="TaqI_C"/>
</dbReference>
<sequence>MPYKLQPRQALNKAFLKLKPNRNEIELFKNNLIKLLDRINEAESEEFHKNLVSDFLKNTYYSQNHFINTKGRNDLVIHNGIDAQSSVGVILEAEKLTNKSEMLKINTLNTKAFQELVLYFLRERITGKNLDIRYLVATNIYEWFMFDASIFEKAFAQDKTLVKQFTDFEAGRLTGKTTEFFYQEIAKPAIASIESELYFTHFDIRDYEDSLRNPDKQDDTKLIALFKLLSPEHLLKLPFANDSNSLDKTFYTELLHIIGLTETKEGGKKLIGRKKESERNAGSLIENAIAQLDSLDKISRLEKPEQFGDTETDRLFNVALELAIAWVNRILFLKLLEAQLIKYHKGDKSFAFLNLEKVENYDDLNRLFFSVLARQHNERKEDVKKLFANVPYLNSSLFEPTYLEQLTIFISNLRDEKLPIFSSSVLKDSNGKKRTGELNALEYFFEFLNAYDFSSEGSEEIQEDNKRLINASVLGLIFEKINGYKDGSFFTPGFITMYMCRETIRRAIVQKFNEIKSWNCQDINGLYDKIGDKKEANEIINSLKICDPAVGSGHFLVSALNEVIAVKSELKILLDRQGKTLRDYHVEVVNDELIVTDDDGKLFEYNPKNKESQRIQETLFHEKQTLIENCLFGVDINPNSVKICRLRLWIELLKNAYYKPDSNYTELETLPNIDINIKCGNSLISRFALDADLRQALKKNQCDINTYKNAVQTYRNAENKQQKREMERLIDDIKKSFQTIIANNDIRLRRRNDIEAKLQSKQLGLDLEITQLSKTEQKAEEQKRKKLTIELAKIKAELEEINTGKIYQNALEWRFEFPEVLNDRGDFIGFDVIIGNPPYVRQEEIKAFKPVLQQKYQSYTGVADLFVYFYEQGLQLLKPKGYLTYISSNKYFRAGYGEKLRQLLTSSTTIHELIDFGDFPVFEEATAYPSIITLSKVKPDGNYVKALSWDEAKKQNIEQFATVLKQDSLIIPQEDLKAEGWRLESSQILDLLAKLRHVGTPLGEYVNGRFYRGILTGFNEAFVVNRATRDKLIDEHPSSAEVLKPFLRGRDVKRWQVNFADWYLIKLESSENKQHSWSNLPAKEAEEIFAETYPAIYKYFSQFREALIKRCDQGKFFWELRSCIYWQEFEQPKIIYPDIYEHQSFSVEKAGFYAGNTCYFIPINEQWLCGILNSQLIEWFYSMTSNSIRGGYVRAFTDYMKQIPIPTATESDCKAIETLVQKCLDAKGNSTPLVTDKGVKDIEQEIDKLVYQLYRLTEEEIKIVEGIRE</sequence>
<dbReference type="Pfam" id="PF23653">
    <property type="entry name" value="DUF7149"/>
    <property type="match status" value="1"/>
</dbReference>
<evidence type="ECO:0000256" key="1">
    <source>
        <dbReference type="ARBA" id="ARBA00011900"/>
    </source>
</evidence>